<protein>
    <submittedName>
        <fullName evidence="4">Sulfotransferase</fullName>
    </submittedName>
</protein>
<dbReference type="AlphaFoldDB" id="A0A1Y0IEA0"/>
<gene>
    <name evidence="4" type="ORF">OLMES_3683</name>
</gene>
<keyword evidence="5" id="KW-1185">Reference proteome</keyword>
<dbReference type="InterPro" id="IPR027417">
    <property type="entry name" value="P-loop_NTPase"/>
</dbReference>
<dbReference type="Gene3D" id="3.40.50.300">
    <property type="entry name" value="P-loop containing nucleotide triphosphate hydrolases"/>
    <property type="match status" value="1"/>
</dbReference>
<dbReference type="SUPFAM" id="SSF52540">
    <property type="entry name" value="P-loop containing nucleoside triphosphate hydrolases"/>
    <property type="match status" value="1"/>
</dbReference>
<dbReference type="EMBL" id="CP021425">
    <property type="protein sequence ID" value="ARU57704.1"/>
    <property type="molecule type" value="Genomic_DNA"/>
</dbReference>
<keyword evidence="2 4" id="KW-0808">Transferase</keyword>
<evidence type="ECO:0000259" key="3">
    <source>
        <dbReference type="Pfam" id="PF00685"/>
    </source>
</evidence>
<dbReference type="RefSeq" id="WP_087462571.1">
    <property type="nucleotide sequence ID" value="NZ_CP021425.1"/>
</dbReference>
<reference evidence="4 5" key="1">
    <citation type="submission" date="2017-05" db="EMBL/GenBank/DDBJ databases">
        <title>Genomic insights into alkan degradation activity of Oleiphilus messinensis.</title>
        <authorList>
            <person name="Kozyavkin S.A."/>
            <person name="Slesarev A.I."/>
            <person name="Golyshin P.N."/>
            <person name="Korzhenkov A."/>
            <person name="Golyshina O.N."/>
            <person name="Toshchakov S.V."/>
        </authorList>
    </citation>
    <scope>NUCLEOTIDE SEQUENCE [LARGE SCALE GENOMIC DNA]</scope>
    <source>
        <strain evidence="4 5">ME102</strain>
    </source>
</reference>
<dbReference type="KEGG" id="ome:OLMES_3683"/>
<accession>A0A1Y0IEA0</accession>
<dbReference type="PANTHER" id="PTHR11783">
    <property type="entry name" value="SULFOTRANSFERASE SULT"/>
    <property type="match status" value="1"/>
</dbReference>
<dbReference type="GO" id="GO:0008146">
    <property type="term" value="F:sulfotransferase activity"/>
    <property type="evidence" value="ECO:0007669"/>
    <property type="project" value="InterPro"/>
</dbReference>
<dbReference type="InterPro" id="IPR000863">
    <property type="entry name" value="Sulfotransferase_dom"/>
</dbReference>
<evidence type="ECO:0000256" key="2">
    <source>
        <dbReference type="ARBA" id="ARBA00022679"/>
    </source>
</evidence>
<dbReference type="Proteomes" id="UP000196027">
    <property type="component" value="Chromosome"/>
</dbReference>
<sequence length="285" mass="32037">MASIVWIASYPRSGNTWVRAFLTALLNTGGETPDLEHLVGGVIASSRSFIEAYLGYESQYIPYYDLHRLRKLVYKAHNKSLSHRQFIKIHDALVDKVTGEHLIDSQGAECGIYIVRNPYDVAVSYSEFSSISVEAAVNSLCDPDMCLANQANKGYDQVPQFLGDWSWHVRSWTESKAFPICVLQYEKLLLNPVEEFAKLVEFLGIQIGIKRIRDTVDAVAFSQLSVLEKKSGFSENYLGGNPFFGYGEMHRAASKLEPEQASMILERHRDVMAQYGYINCSGKAS</sequence>
<dbReference type="OrthoDB" id="9804504at2"/>
<organism evidence="4 5">
    <name type="scientific">Oleiphilus messinensis</name>
    <dbReference type="NCBI Taxonomy" id="141451"/>
    <lineage>
        <taxon>Bacteria</taxon>
        <taxon>Pseudomonadati</taxon>
        <taxon>Pseudomonadota</taxon>
        <taxon>Gammaproteobacteria</taxon>
        <taxon>Oceanospirillales</taxon>
        <taxon>Oleiphilaceae</taxon>
        <taxon>Oleiphilus</taxon>
    </lineage>
</organism>
<dbReference type="Pfam" id="PF00685">
    <property type="entry name" value="Sulfotransfer_1"/>
    <property type="match status" value="1"/>
</dbReference>
<proteinExistence type="inferred from homology"/>
<evidence type="ECO:0000313" key="4">
    <source>
        <dbReference type="EMBL" id="ARU57704.1"/>
    </source>
</evidence>
<feature type="domain" description="Sulfotransferase" evidence="3">
    <location>
        <begin position="5"/>
        <end position="266"/>
    </location>
</feature>
<name>A0A1Y0IEA0_9GAMM</name>
<comment type="similarity">
    <text evidence="1">Belongs to the sulfotransferase 1 family.</text>
</comment>
<evidence type="ECO:0000256" key="1">
    <source>
        <dbReference type="ARBA" id="ARBA00005771"/>
    </source>
</evidence>
<evidence type="ECO:0000313" key="5">
    <source>
        <dbReference type="Proteomes" id="UP000196027"/>
    </source>
</evidence>